<proteinExistence type="predicted"/>
<evidence type="ECO:0000313" key="2">
    <source>
        <dbReference type="Proteomes" id="UP000661435"/>
    </source>
</evidence>
<organism evidence="1 2">
    <name type="scientific">Lawsonibacter hominis</name>
    <dbReference type="NCBI Taxonomy" id="2763053"/>
    <lineage>
        <taxon>Bacteria</taxon>
        <taxon>Bacillati</taxon>
        <taxon>Bacillota</taxon>
        <taxon>Clostridia</taxon>
        <taxon>Eubacteriales</taxon>
        <taxon>Oscillospiraceae</taxon>
        <taxon>Lawsonibacter</taxon>
    </lineage>
</organism>
<name>A0A8J6JGR0_9FIRM</name>
<keyword evidence="2" id="KW-1185">Reference proteome</keyword>
<protein>
    <submittedName>
        <fullName evidence="1">Uncharacterized protein</fullName>
    </submittedName>
</protein>
<dbReference type="Proteomes" id="UP000661435">
    <property type="component" value="Unassembled WGS sequence"/>
</dbReference>
<dbReference type="EMBL" id="JACOPP010000011">
    <property type="protein sequence ID" value="MBC5733965.1"/>
    <property type="molecule type" value="Genomic_DNA"/>
</dbReference>
<evidence type="ECO:0000313" key="1">
    <source>
        <dbReference type="EMBL" id="MBC5733965.1"/>
    </source>
</evidence>
<dbReference type="AlphaFoldDB" id="A0A8J6JGR0"/>
<sequence length="68" mass="7711">MQPHHYRHMTQEAAEDGTLGYPWAYGVLRSILTGEYFGKPAQRVDNAIAFIKAFEAEKDAAKTRTRTP</sequence>
<accession>A0A8J6JGR0</accession>
<reference evidence="1" key="1">
    <citation type="submission" date="2020-08" db="EMBL/GenBank/DDBJ databases">
        <title>Genome public.</title>
        <authorList>
            <person name="Liu C."/>
            <person name="Sun Q."/>
        </authorList>
    </citation>
    <scope>NUCLEOTIDE SEQUENCE</scope>
    <source>
        <strain evidence="1">NSJ-51</strain>
    </source>
</reference>
<gene>
    <name evidence="1" type="ORF">H8S57_09540</name>
</gene>
<comment type="caution">
    <text evidence="1">The sequence shown here is derived from an EMBL/GenBank/DDBJ whole genome shotgun (WGS) entry which is preliminary data.</text>
</comment>
<dbReference type="RefSeq" id="WP_186907850.1">
    <property type="nucleotide sequence ID" value="NZ_JACOPP010000011.1"/>
</dbReference>